<dbReference type="InterPro" id="IPR037177">
    <property type="entry name" value="DLC_sf"/>
</dbReference>
<dbReference type="SUPFAM" id="SSF54648">
    <property type="entry name" value="DLC"/>
    <property type="match status" value="1"/>
</dbReference>
<dbReference type="CDD" id="cd21450">
    <property type="entry name" value="DLC-like_DYNLL1-like"/>
    <property type="match status" value="1"/>
</dbReference>
<sequence>MELEDVLDQIEKADTDSNGYVTRAELEKYFKSTNQDLAIMDNWFRWFDLDNRGVIEAEDVCTTLGVPMREPYAQRIKANRERRGRKTSILSDTRSKRLIDKISHSSGHSSMSSSKSSNGKETMEKRRGPTTLSSSNEAKDGTATKTSSDRLVESQKQPSDRDPQKEYIKEVIVPMDASGPQFSGRKYTDTPSIRSSDSSLSSLRDSFEILHEEAVDEDLLKDVMTIVKSNEDKVREEKDMAKLLKDGVEKRHGKHWQAIVAYTNLGCNVEHEIKTFVYLRKNNRIYILFRTPIAE</sequence>
<dbReference type="InterPro" id="IPR001372">
    <property type="entry name" value="Dynein_light_chain_typ-1/2"/>
</dbReference>
<dbReference type="SMART" id="SM01375">
    <property type="entry name" value="Dynein_light"/>
    <property type="match status" value="1"/>
</dbReference>
<feature type="compositionally biased region" description="Low complexity" evidence="2">
    <location>
        <begin position="104"/>
        <end position="117"/>
    </location>
</feature>
<feature type="compositionally biased region" description="Basic and acidic residues" evidence="2">
    <location>
        <begin position="93"/>
        <end position="103"/>
    </location>
</feature>
<keyword evidence="1" id="KW-0106">Calcium</keyword>
<feature type="compositionally biased region" description="Basic and acidic residues" evidence="2">
    <location>
        <begin position="137"/>
        <end position="169"/>
    </location>
</feature>
<reference evidence="4 5" key="1">
    <citation type="journal article" date="2022" name="Front. Cell. Infect. Microbiol.">
        <title>The Genomes of Two Strains of Taenia crassiceps the Animal Model for the Study of Human Cysticercosis.</title>
        <authorList>
            <person name="Bobes R.J."/>
            <person name="Estrada K."/>
            <person name="Rios-Valencia D.G."/>
            <person name="Calderon-Gallegos A."/>
            <person name="de la Torre P."/>
            <person name="Carrero J.C."/>
            <person name="Sanchez-Flores A."/>
            <person name="Laclette J.P."/>
        </authorList>
    </citation>
    <scope>NUCLEOTIDE SEQUENCE [LARGE SCALE GENOMIC DNA]</scope>
    <source>
        <strain evidence="4">WFUcys</strain>
    </source>
</reference>
<comment type="caution">
    <text evidence="4">The sequence shown here is derived from an EMBL/GenBank/DDBJ whole genome shotgun (WGS) entry which is preliminary data.</text>
</comment>
<protein>
    <recommendedName>
        <fullName evidence="3">EF-hand domain-containing protein</fullName>
    </recommendedName>
</protein>
<dbReference type="Pfam" id="PF01221">
    <property type="entry name" value="Dynein_light"/>
    <property type="match status" value="1"/>
</dbReference>
<gene>
    <name evidence="4" type="ORF">TcWFU_008056</name>
</gene>
<organism evidence="4 5">
    <name type="scientific">Taenia crassiceps</name>
    <dbReference type="NCBI Taxonomy" id="6207"/>
    <lineage>
        <taxon>Eukaryota</taxon>
        <taxon>Metazoa</taxon>
        <taxon>Spiralia</taxon>
        <taxon>Lophotrochozoa</taxon>
        <taxon>Platyhelminthes</taxon>
        <taxon>Cestoda</taxon>
        <taxon>Eucestoda</taxon>
        <taxon>Cyclophyllidea</taxon>
        <taxon>Taeniidae</taxon>
        <taxon>Taenia</taxon>
    </lineage>
</organism>
<dbReference type="PROSITE" id="PS50222">
    <property type="entry name" value="EF_HAND_2"/>
    <property type="match status" value="1"/>
</dbReference>
<dbReference type="SUPFAM" id="SSF47473">
    <property type="entry name" value="EF-hand"/>
    <property type="match status" value="1"/>
</dbReference>
<evidence type="ECO:0000256" key="1">
    <source>
        <dbReference type="ARBA" id="ARBA00022837"/>
    </source>
</evidence>
<dbReference type="Proteomes" id="UP001651158">
    <property type="component" value="Unassembled WGS sequence"/>
</dbReference>
<feature type="domain" description="EF-hand" evidence="3">
    <location>
        <begin position="1"/>
        <end position="36"/>
    </location>
</feature>
<evidence type="ECO:0000313" key="4">
    <source>
        <dbReference type="EMBL" id="KAL5112645.1"/>
    </source>
</evidence>
<evidence type="ECO:0000259" key="3">
    <source>
        <dbReference type="PROSITE" id="PS50222"/>
    </source>
</evidence>
<feature type="region of interest" description="Disordered" evidence="2">
    <location>
        <begin position="78"/>
        <end position="199"/>
    </location>
</feature>
<name>A0ABR4QTA6_9CEST</name>
<evidence type="ECO:0000313" key="5">
    <source>
        <dbReference type="Proteomes" id="UP001651158"/>
    </source>
</evidence>
<keyword evidence="5" id="KW-1185">Reference proteome</keyword>
<dbReference type="Gene3D" id="1.10.238.10">
    <property type="entry name" value="EF-hand"/>
    <property type="match status" value="1"/>
</dbReference>
<evidence type="ECO:0000256" key="2">
    <source>
        <dbReference type="SAM" id="MobiDB-lite"/>
    </source>
</evidence>
<dbReference type="EMBL" id="JAKROA010000001">
    <property type="protein sequence ID" value="KAL5112645.1"/>
    <property type="molecule type" value="Genomic_DNA"/>
</dbReference>
<dbReference type="InterPro" id="IPR002048">
    <property type="entry name" value="EF_hand_dom"/>
</dbReference>
<proteinExistence type="predicted"/>
<dbReference type="Gene3D" id="3.30.740.10">
    <property type="entry name" value="Protein Inhibitor Of Neuronal Nitric Oxide Synthase"/>
    <property type="match status" value="1"/>
</dbReference>
<dbReference type="PROSITE" id="PS00018">
    <property type="entry name" value="EF_HAND_1"/>
    <property type="match status" value="1"/>
</dbReference>
<dbReference type="InterPro" id="IPR018247">
    <property type="entry name" value="EF_Hand_1_Ca_BS"/>
</dbReference>
<accession>A0ABR4QTA6</accession>
<dbReference type="InterPro" id="IPR011992">
    <property type="entry name" value="EF-hand-dom_pair"/>
</dbReference>